<protein>
    <submittedName>
        <fullName evidence="6">ATP-binding cassette domain-containing protein</fullName>
    </submittedName>
</protein>
<dbReference type="InterPro" id="IPR003593">
    <property type="entry name" value="AAA+_ATPase"/>
</dbReference>
<dbReference type="Proteomes" id="UP000257127">
    <property type="component" value="Unassembled WGS sequence"/>
</dbReference>
<dbReference type="EMBL" id="QURB01000005">
    <property type="protein sequence ID" value="RFC54097.1"/>
    <property type="molecule type" value="Genomic_DNA"/>
</dbReference>
<dbReference type="PANTHER" id="PTHR43335:SF2">
    <property type="entry name" value="ABC TRANSPORTER, ATP-BINDING PROTEIN"/>
    <property type="match status" value="1"/>
</dbReference>
<sequence>MADILKTNSLSKSYKNVQALQDLNITVKKGQVYGLLGPNGSGKTTTLGILLGVIKPDNGKFNWFGNNQRDENRKNIGALLETPNFYPYLNAVDNLKIVAEIKSMDNVSDRIETVLRRVDLWKRKSAKFKTFSLGMKQRLAIASALLADPEVLVLDEPTNGLDPQGIAEIRSLILDVASTGKTIIIASHILDEIEKVCTHVAILKSGKLIKEATLEEILIQDKLLCVNSDNREELLNAIEEIPEFKYIKDLSGEILISVGEERTNAEVNKIFAEKGIYLSSLSLHRKNLESTFLEIVSS</sequence>
<evidence type="ECO:0000256" key="4">
    <source>
        <dbReference type="ARBA" id="ARBA00022840"/>
    </source>
</evidence>
<dbReference type="InterPro" id="IPR003439">
    <property type="entry name" value="ABC_transporter-like_ATP-bd"/>
</dbReference>
<keyword evidence="3" id="KW-0547">Nucleotide-binding</keyword>
<organism evidence="6 7">
    <name type="scientific">Brumimicrobium aurantiacum</name>
    <dbReference type="NCBI Taxonomy" id="1737063"/>
    <lineage>
        <taxon>Bacteria</taxon>
        <taxon>Pseudomonadati</taxon>
        <taxon>Bacteroidota</taxon>
        <taxon>Flavobacteriia</taxon>
        <taxon>Flavobacteriales</taxon>
        <taxon>Crocinitomicaceae</taxon>
        <taxon>Brumimicrobium</taxon>
    </lineage>
</organism>
<evidence type="ECO:0000256" key="1">
    <source>
        <dbReference type="ARBA" id="ARBA00005417"/>
    </source>
</evidence>
<evidence type="ECO:0000313" key="7">
    <source>
        <dbReference type="Proteomes" id="UP000257127"/>
    </source>
</evidence>
<dbReference type="PANTHER" id="PTHR43335">
    <property type="entry name" value="ABC TRANSPORTER, ATP-BINDING PROTEIN"/>
    <property type="match status" value="1"/>
</dbReference>
<keyword evidence="2" id="KW-0813">Transport</keyword>
<dbReference type="SMART" id="SM00382">
    <property type="entry name" value="AAA"/>
    <property type="match status" value="1"/>
</dbReference>
<evidence type="ECO:0000313" key="6">
    <source>
        <dbReference type="EMBL" id="RFC54097.1"/>
    </source>
</evidence>
<accession>A0A3E1EX20</accession>
<name>A0A3E1EX20_9FLAO</name>
<dbReference type="OrthoDB" id="9801987at2"/>
<comment type="similarity">
    <text evidence="1">Belongs to the ABC transporter superfamily.</text>
</comment>
<evidence type="ECO:0000259" key="5">
    <source>
        <dbReference type="PROSITE" id="PS50893"/>
    </source>
</evidence>
<keyword evidence="4 6" id="KW-0067">ATP-binding</keyword>
<evidence type="ECO:0000256" key="2">
    <source>
        <dbReference type="ARBA" id="ARBA00022448"/>
    </source>
</evidence>
<reference evidence="6 7" key="1">
    <citation type="submission" date="2018-08" db="EMBL/GenBank/DDBJ databases">
        <title>The draft genome squence of Brumimicrobium sp. N62.</title>
        <authorList>
            <person name="Du Z.-J."/>
            <person name="Luo H.-R."/>
        </authorList>
    </citation>
    <scope>NUCLEOTIDE SEQUENCE [LARGE SCALE GENOMIC DNA]</scope>
    <source>
        <strain evidence="6 7">N62</strain>
    </source>
</reference>
<dbReference type="Gene3D" id="3.40.50.300">
    <property type="entry name" value="P-loop containing nucleotide triphosphate hydrolases"/>
    <property type="match status" value="1"/>
</dbReference>
<dbReference type="InterPro" id="IPR027417">
    <property type="entry name" value="P-loop_NTPase"/>
</dbReference>
<dbReference type="AlphaFoldDB" id="A0A3E1EX20"/>
<gene>
    <name evidence="6" type="ORF">DXU93_08900</name>
</gene>
<dbReference type="SUPFAM" id="SSF52540">
    <property type="entry name" value="P-loop containing nucleoside triphosphate hydrolases"/>
    <property type="match status" value="1"/>
</dbReference>
<dbReference type="RefSeq" id="WP_116880937.1">
    <property type="nucleotide sequence ID" value="NZ_QURB01000005.1"/>
</dbReference>
<feature type="domain" description="ABC transporter" evidence="5">
    <location>
        <begin position="5"/>
        <end position="230"/>
    </location>
</feature>
<dbReference type="GO" id="GO:0016887">
    <property type="term" value="F:ATP hydrolysis activity"/>
    <property type="evidence" value="ECO:0007669"/>
    <property type="project" value="InterPro"/>
</dbReference>
<keyword evidence="7" id="KW-1185">Reference proteome</keyword>
<evidence type="ECO:0000256" key="3">
    <source>
        <dbReference type="ARBA" id="ARBA00022741"/>
    </source>
</evidence>
<dbReference type="InterPro" id="IPR017871">
    <property type="entry name" value="ABC_transporter-like_CS"/>
</dbReference>
<dbReference type="PROSITE" id="PS50893">
    <property type="entry name" value="ABC_TRANSPORTER_2"/>
    <property type="match status" value="1"/>
</dbReference>
<dbReference type="Pfam" id="PF00005">
    <property type="entry name" value="ABC_tran"/>
    <property type="match status" value="1"/>
</dbReference>
<dbReference type="GO" id="GO:0005524">
    <property type="term" value="F:ATP binding"/>
    <property type="evidence" value="ECO:0007669"/>
    <property type="project" value="UniProtKB-KW"/>
</dbReference>
<comment type="caution">
    <text evidence="6">The sequence shown here is derived from an EMBL/GenBank/DDBJ whole genome shotgun (WGS) entry which is preliminary data.</text>
</comment>
<dbReference type="PROSITE" id="PS00211">
    <property type="entry name" value="ABC_TRANSPORTER_1"/>
    <property type="match status" value="1"/>
</dbReference>
<proteinExistence type="inferred from homology"/>